<feature type="transmembrane region" description="Helical" evidence="1">
    <location>
        <begin position="651"/>
        <end position="669"/>
    </location>
</feature>
<keyword evidence="2" id="KW-0732">Signal</keyword>
<evidence type="ECO:0000256" key="2">
    <source>
        <dbReference type="SAM" id="SignalP"/>
    </source>
</evidence>
<dbReference type="InterPro" id="IPR006621">
    <property type="entry name" value="Nose-resist-to-fluoxetine_N"/>
</dbReference>
<evidence type="ECO:0000259" key="3">
    <source>
        <dbReference type="SMART" id="SM00703"/>
    </source>
</evidence>
<dbReference type="PANTHER" id="PTHR11161:SF0">
    <property type="entry name" value="O-ACYLTRANSFERASE LIKE PROTEIN"/>
    <property type="match status" value="1"/>
</dbReference>
<keyword evidence="1" id="KW-0812">Transmembrane</keyword>
<reference evidence="4 5" key="1">
    <citation type="submission" date="2024-04" db="EMBL/GenBank/DDBJ databases">
        <authorList>
            <person name="Rising A."/>
            <person name="Reimegard J."/>
            <person name="Sonavane S."/>
            <person name="Akerstrom W."/>
            <person name="Nylinder S."/>
            <person name="Hedman E."/>
            <person name="Kallberg Y."/>
        </authorList>
    </citation>
    <scope>NUCLEOTIDE SEQUENCE [LARGE SCALE GENOMIC DNA]</scope>
</reference>
<comment type="caution">
    <text evidence="4">The sequence shown here is derived from an EMBL/GenBank/DDBJ whole genome shotgun (WGS) entry which is preliminary data.</text>
</comment>
<feature type="domain" description="Nose resistant-to-fluoxetine protein N-terminal" evidence="3">
    <location>
        <begin position="77"/>
        <end position="241"/>
    </location>
</feature>
<evidence type="ECO:0000256" key="1">
    <source>
        <dbReference type="SAM" id="Phobius"/>
    </source>
</evidence>
<feature type="transmembrane region" description="Helical" evidence="1">
    <location>
        <begin position="503"/>
        <end position="523"/>
    </location>
</feature>
<dbReference type="AlphaFoldDB" id="A0AAV2BUG0"/>
<feature type="transmembrane region" description="Helical" evidence="1">
    <location>
        <begin position="689"/>
        <end position="710"/>
    </location>
</feature>
<feature type="transmembrane region" description="Helical" evidence="1">
    <location>
        <begin position="543"/>
        <end position="567"/>
    </location>
</feature>
<dbReference type="SMART" id="SM00703">
    <property type="entry name" value="NRF"/>
    <property type="match status" value="1"/>
</dbReference>
<dbReference type="InterPro" id="IPR052728">
    <property type="entry name" value="O2_lipid_transport_reg"/>
</dbReference>
<accession>A0AAV2BUG0</accession>
<feature type="transmembrane region" description="Helical" evidence="1">
    <location>
        <begin position="475"/>
        <end position="496"/>
    </location>
</feature>
<dbReference type="Pfam" id="PF20146">
    <property type="entry name" value="NRF"/>
    <property type="match status" value="1"/>
</dbReference>
<name>A0AAV2BUG0_9ARAC</name>
<evidence type="ECO:0000313" key="5">
    <source>
        <dbReference type="Proteomes" id="UP001497382"/>
    </source>
</evidence>
<gene>
    <name evidence="4" type="ORF">LARSCL_LOCUS21273</name>
</gene>
<feature type="transmembrane region" description="Helical" evidence="1">
    <location>
        <begin position="365"/>
        <end position="391"/>
    </location>
</feature>
<feature type="transmembrane region" description="Helical" evidence="1">
    <location>
        <begin position="622"/>
        <end position="639"/>
    </location>
</feature>
<sequence length="793" mass="90499">MKTMRVLFLALGVLCCIVLMLEFSDGAVVSKKIETVDNDDRIESLAEAEKRLKKLVNSGFKIALPYLMTIVTETRLSRNCLQGLLMLLKGVMDIKDWAIKMLDALGKPSAGLLEGTPTAMGDYDECLDIVVPRRMRPTPVPPYTEKQIAFYGQYCVVEIELPRAIKQAAMEYQIGNRSNSELANSKTFLRNLIKIAPRADVAAYRLGVCLPSLCSMDDLQLIIKEVSKLILLDAKAIRCQTKPKLHFEVEQIIILCAYGLIGILVFGGTALEVYFRFTKTEQIDDVYVQKTSIWIQSMLAFSVPRNTRKLLSLTSTEASKIGFLRGMKFFSVCLYIVVWTYATPQDYHFFKFRNAFSFYKFFEQWWFTIFANASTGIDSLFLIAGFQLAYNYWKNSRSQRISVNAAKFLLKWYSRFTLSQILVITLVLLLPLVGSGPIWDDVVNPTIQNCKQRWWLNLLGLSNFWPSDTTCLEHTWVICCMFHLFLISPILIFILSRSTTVGVFVNCILIMGSSIAIAMVTLMNELPPTLAFYFMSFVNIKSIWQKVFIQAYDHIGPFCLGILLGFFLTRYEKVKLNKIAVCVGWVLAVVLSLTVLCGLYGYHQGEIMEMTRSAIYAALHRSVWSLGMAWIIFACYYGYGGIVNTILSWEYLIPLDRLVVLFYVLHPLAMFLHEGTLREKMYMGHLDQVIYATAYIVFTVVLSAVCYVTCAAPFMSFEKKLWYEPEPTPMIGDPESPSEKIKSCICEKPHSSSSIMDDMENPKLKIKDCIRDKIETQKKRLKFFRQSVTITPR</sequence>
<feature type="transmembrane region" description="Helical" evidence="1">
    <location>
        <begin position="579"/>
        <end position="602"/>
    </location>
</feature>
<dbReference type="EMBL" id="CAXIEN010000493">
    <property type="protein sequence ID" value="CAL1299294.1"/>
    <property type="molecule type" value="Genomic_DNA"/>
</dbReference>
<feature type="transmembrane region" description="Helical" evidence="1">
    <location>
        <begin position="252"/>
        <end position="275"/>
    </location>
</feature>
<keyword evidence="1" id="KW-1133">Transmembrane helix</keyword>
<keyword evidence="5" id="KW-1185">Reference proteome</keyword>
<feature type="transmembrane region" description="Helical" evidence="1">
    <location>
        <begin position="412"/>
        <end position="433"/>
    </location>
</feature>
<proteinExistence type="predicted"/>
<feature type="signal peptide" evidence="2">
    <location>
        <begin position="1"/>
        <end position="26"/>
    </location>
</feature>
<keyword evidence="1" id="KW-0472">Membrane</keyword>
<dbReference type="PANTHER" id="PTHR11161">
    <property type="entry name" value="O-ACYLTRANSFERASE"/>
    <property type="match status" value="1"/>
</dbReference>
<dbReference type="Proteomes" id="UP001497382">
    <property type="component" value="Unassembled WGS sequence"/>
</dbReference>
<organism evidence="4 5">
    <name type="scientific">Larinioides sclopetarius</name>
    <dbReference type="NCBI Taxonomy" id="280406"/>
    <lineage>
        <taxon>Eukaryota</taxon>
        <taxon>Metazoa</taxon>
        <taxon>Ecdysozoa</taxon>
        <taxon>Arthropoda</taxon>
        <taxon>Chelicerata</taxon>
        <taxon>Arachnida</taxon>
        <taxon>Araneae</taxon>
        <taxon>Araneomorphae</taxon>
        <taxon>Entelegynae</taxon>
        <taxon>Araneoidea</taxon>
        <taxon>Araneidae</taxon>
        <taxon>Larinioides</taxon>
    </lineage>
</organism>
<evidence type="ECO:0000313" key="4">
    <source>
        <dbReference type="EMBL" id="CAL1299294.1"/>
    </source>
</evidence>
<protein>
    <recommendedName>
        <fullName evidence="3">Nose resistant-to-fluoxetine protein N-terminal domain-containing protein</fullName>
    </recommendedName>
</protein>
<feature type="transmembrane region" description="Helical" evidence="1">
    <location>
        <begin position="329"/>
        <end position="345"/>
    </location>
</feature>
<feature type="chain" id="PRO_5043875390" description="Nose resistant-to-fluoxetine protein N-terminal domain-containing protein" evidence="2">
    <location>
        <begin position="27"/>
        <end position="793"/>
    </location>
</feature>